<dbReference type="EMBL" id="UARW01000010">
    <property type="protein sequence ID" value="SQD06353.1"/>
    <property type="molecule type" value="Genomic_DNA"/>
</dbReference>
<dbReference type="AlphaFoldDB" id="A0A2X3KE22"/>
<gene>
    <name evidence="1" type="ORF">NCTC8009_06947</name>
</gene>
<evidence type="ECO:0000313" key="2">
    <source>
        <dbReference type="Proteomes" id="UP000250991"/>
    </source>
</evidence>
<organism evidence="1 2">
    <name type="scientific">Escherichia coli</name>
    <dbReference type="NCBI Taxonomy" id="562"/>
    <lineage>
        <taxon>Bacteria</taxon>
        <taxon>Pseudomonadati</taxon>
        <taxon>Pseudomonadota</taxon>
        <taxon>Gammaproteobacteria</taxon>
        <taxon>Enterobacterales</taxon>
        <taxon>Enterobacteriaceae</taxon>
        <taxon>Escherichia</taxon>
    </lineage>
</organism>
<dbReference type="Proteomes" id="UP000250991">
    <property type="component" value="Unassembled WGS sequence"/>
</dbReference>
<sequence length="79" mass="8946">MTIGTSAIWGAKLSRSPLYDISVSWIKLKKPAVPIVTLWTDYQLVPVLWVRHHHISSITIFCCYANTERGFSHGSMQNS</sequence>
<evidence type="ECO:0000313" key="1">
    <source>
        <dbReference type="EMBL" id="SQD06353.1"/>
    </source>
</evidence>
<proteinExistence type="predicted"/>
<reference evidence="1 2" key="1">
    <citation type="submission" date="2018-06" db="EMBL/GenBank/DDBJ databases">
        <authorList>
            <consortium name="Pathogen Informatics"/>
            <person name="Doyle S."/>
        </authorList>
    </citation>
    <scope>NUCLEOTIDE SEQUENCE [LARGE SCALE GENOMIC DNA]</scope>
    <source>
        <strain evidence="1 2">NCTC8009</strain>
    </source>
</reference>
<accession>A0A2X3KE22</accession>
<name>A0A2X3KE22_ECOLX</name>
<protein>
    <submittedName>
        <fullName evidence="1">Uncharacterized protein</fullName>
    </submittedName>
</protein>